<dbReference type="AlphaFoldDB" id="A0A329DXZ3"/>
<gene>
    <name evidence="1" type="ORF">DET48_14618</name>
</gene>
<dbReference type="RefSeq" id="WP_146742617.1">
    <property type="nucleotide sequence ID" value="NZ_QLTR01000046.1"/>
</dbReference>
<proteinExistence type="predicted"/>
<sequence length="102" mass="11453">MLLALLLLSFFVLLWVFLPEIASDHGKLVAERSLKLNKDICETNSKYWESKCITVIVEGIEYKGVIIVRSGDKIGLLTNGGALSFTMDKNFSYFNPMANPHD</sequence>
<evidence type="ECO:0000313" key="2">
    <source>
        <dbReference type="Proteomes" id="UP000248729"/>
    </source>
</evidence>
<dbReference type="Proteomes" id="UP000248729">
    <property type="component" value="Unassembled WGS sequence"/>
</dbReference>
<protein>
    <submittedName>
        <fullName evidence="1">Uncharacterized protein</fullName>
    </submittedName>
</protein>
<name>A0A329DXZ3_VIBDI</name>
<comment type="caution">
    <text evidence="1">The sequence shown here is derived from an EMBL/GenBank/DDBJ whole genome shotgun (WGS) entry which is preliminary data.</text>
</comment>
<accession>A0A329DXZ3</accession>
<organism evidence="1 2">
    <name type="scientific">Vibrio diazotrophicus</name>
    <dbReference type="NCBI Taxonomy" id="685"/>
    <lineage>
        <taxon>Bacteria</taxon>
        <taxon>Pseudomonadati</taxon>
        <taxon>Pseudomonadota</taxon>
        <taxon>Gammaproteobacteria</taxon>
        <taxon>Vibrionales</taxon>
        <taxon>Vibrionaceae</taxon>
        <taxon>Vibrio</taxon>
    </lineage>
</organism>
<evidence type="ECO:0000313" key="1">
    <source>
        <dbReference type="EMBL" id="RAS55294.1"/>
    </source>
</evidence>
<dbReference type="EMBL" id="QLTR01000046">
    <property type="protein sequence ID" value="RAS55294.1"/>
    <property type="molecule type" value="Genomic_DNA"/>
</dbReference>
<reference evidence="1 2" key="1">
    <citation type="submission" date="2018-06" db="EMBL/GenBank/DDBJ databases">
        <title>Freshwater and sediment microbial communities from various areas in North America, analyzing microbe dynamics in response to fracking.</title>
        <authorList>
            <person name="Lamendella R."/>
        </authorList>
    </citation>
    <scope>NUCLEOTIDE SEQUENCE [LARGE SCALE GENOMIC DNA]</scope>
    <source>
        <strain evidence="1 2">99A</strain>
    </source>
</reference>